<evidence type="ECO:0000313" key="3">
    <source>
        <dbReference type="Proteomes" id="UP001209681"/>
    </source>
</evidence>
<dbReference type="EMBL" id="JAPFPW010000011">
    <property type="protein sequence ID" value="MCW7754450.1"/>
    <property type="molecule type" value="Genomic_DNA"/>
</dbReference>
<evidence type="ECO:0000313" key="2">
    <source>
        <dbReference type="EMBL" id="MCW7754450.1"/>
    </source>
</evidence>
<reference evidence="2 3" key="1">
    <citation type="submission" date="2022-11" db="EMBL/GenBank/DDBJ databases">
        <title>Desulfobotulus tamanensis H1 sp. nov. - anaerobic, alkaliphilic, sulphate reducing bacterium isolated from terrestrial mud volcano.</title>
        <authorList>
            <person name="Frolova A."/>
            <person name="Merkel A.Y."/>
            <person name="Slobodkin A.I."/>
        </authorList>
    </citation>
    <scope>NUCLEOTIDE SEQUENCE [LARGE SCALE GENOMIC DNA]</scope>
    <source>
        <strain evidence="2 3">H1</strain>
    </source>
</reference>
<feature type="domain" description="Probable transposase IS891/IS1136/IS1341" evidence="1">
    <location>
        <begin position="13"/>
        <end position="60"/>
    </location>
</feature>
<dbReference type="RefSeq" id="WP_265425367.1">
    <property type="nucleotide sequence ID" value="NZ_JAPFPW010000011.1"/>
</dbReference>
<gene>
    <name evidence="2" type="ORF">OOT00_10680</name>
</gene>
<dbReference type="Proteomes" id="UP001209681">
    <property type="component" value="Unassembled WGS sequence"/>
</dbReference>
<organism evidence="2 3">
    <name type="scientific">Desulfobotulus pelophilus</name>
    <dbReference type="NCBI Taxonomy" id="2823377"/>
    <lineage>
        <taxon>Bacteria</taxon>
        <taxon>Pseudomonadati</taxon>
        <taxon>Thermodesulfobacteriota</taxon>
        <taxon>Desulfobacteria</taxon>
        <taxon>Desulfobacterales</taxon>
        <taxon>Desulfobacteraceae</taxon>
        <taxon>Desulfobotulus</taxon>
    </lineage>
</organism>
<keyword evidence="3" id="KW-1185">Reference proteome</keyword>
<protein>
    <submittedName>
        <fullName evidence="2">Transposase</fullName>
    </submittedName>
</protein>
<dbReference type="Pfam" id="PF01385">
    <property type="entry name" value="OrfB_IS605"/>
    <property type="match status" value="1"/>
</dbReference>
<accession>A0ABT3NAF6</accession>
<dbReference type="InterPro" id="IPR001959">
    <property type="entry name" value="Transposase"/>
</dbReference>
<proteinExistence type="predicted"/>
<name>A0ABT3NAF6_9BACT</name>
<comment type="caution">
    <text evidence="2">The sequence shown here is derived from an EMBL/GenBank/DDBJ whole genome shotgun (WGS) entry which is preliminary data.</text>
</comment>
<evidence type="ECO:0000259" key="1">
    <source>
        <dbReference type="Pfam" id="PF01385"/>
    </source>
</evidence>
<sequence>MLIAHEIALDPNKARKKPRRIHARIRNIRNDALHKLTSSLTRRFDTIVVEDYNGKGMMKNHKLARSISHRGFFKFRRIVNPVEKKALAFAQGRSETSLREAGSQRKATCG</sequence>